<accession>A0A916UWW1</accession>
<sequence length="693" mass="73983">MNAPTIDVDIPVAHFFCGVGAGAKGFNRGHARVGQLRAKFRCIGGIDVDPGAIRNFDRIAGVRGTVLDLFSRQQYVAFHAKEPPPGWREATIVDIHRAFNNERPRIVFLSAPCKGFSGLLSESTSLTDKYQALNALTLRGVWLMLEAYKDDPPDLIVFENVPRILVRGRRLLDQIAALFRSYGYEWAETTHDCGEIGGLAQSRKRMLGVARHREKVPNFLYEPLKLPLRAVGDVLGKLPLPGDIERGGPMHRMPALQWKTWVRLAFVEAGADWRSLNKLRVENGMLADFGLMPPGPLRNGAFGVVDWANSAGTVQGESLPSNGRFAVADPRPEEAGWQSSVLGVQQWDGTSGVIAGRSSPTNGAFSVADPRIDGHERSVQLGVRRWDQTAAVVKGDVSVGTGPYAVSDPRPQRKVFNNIFRIVPWGAPSPAVAGPGGAAGGVAVADPRAAAGFGGKGKYKVSRFGEPAGTVIGASTTGQGAFALADPRPGYGPSTHHNIIQVHGWGETSKTVTSGTHPSGGALSVADPRPTGLNRGGREGYASQGHYGVQAWDGTSGAVPAYAKYDRGAWAIADPRPTPPSEIEALPEPDTHLVAMIQALDGTWHRPFTTLELAALQSLVDPDEIFTLEGKSDSQAREWIGNAVPPAAAEAIAGVMGRTILLAMSGETFMLSSEPIWVRDVAVALSVDTGVAL</sequence>
<dbReference type="GO" id="GO:0032259">
    <property type="term" value="P:methylation"/>
    <property type="evidence" value="ECO:0007669"/>
    <property type="project" value="UniProtKB-KW"/>
</dbReference>
<dbReference type="AlphaFoldDB" id="A0A916UWW1"/>
<evidence type="ECO:0000313" key="7">
    <source>
        <dbReference type="Proteomes" id="UP000637002"/>
    </source>
</evidence>
<keyword evidence="1" id="KW-0489">Methyltransferase</keyword>
<dbReference type="InterPro" id="IPR001525">
    <property type="entry name" value="C5_MeTfrase"/>
</dbReference>
<evidence type="ECO:0000256" key="4">
    <source>
        <dbReference type="ARBA" id="ARBA00047422"/>
    </source>
</evidence>
<evidence type="ECO:0000256" key="3">
    <source>
        <dbReference type="ARBA" id="ARBA00022747"/>
    </source>
</evidence>
<keyword evidence="3" id="KW-0680">Restriction system</keyword>
<dbReference type="GO" id="GO:0009307">
    <property type="term" value="P:DNA restriction-modification system"/>
    <property type="evidence" value="ECO:0007669"/>
    <property type="project" value="UniProtKB-KW"/>
</dbReference>
<name>A0A916UWW1_9HYPH</name>
<gene>
    <name evidence="6" type="ORF">GCM10010994_55660</name>
</gene>
<keyword evidence="7" id="KW-1185">Reference proteome</keyword>
<evidence type="ECO:0000256" key="1">
    <source>
        <dbReference type="ARBA" id="ARBA00022603"/>
    </source>
</evidence>
<evidence type="ECO:0000313" key="6">
    <source>
        <dbReference type="EMBL" id="GGC90727.1"/>
    </source>
</evidence>
<reference evidence="6" key="2">
    <citation type="submission" date="2020-09" db="EMBL/GenBank/DDBJ databases">
        <authorList>
            <person name="Sun Q."/>
            <person name="Zhou Y."/>
        </authorList>
    </citation>
    <scope>NUCLEOTIDE SEQUENCE</scope>
    <source>
        <strain evidence="6">CGMCC 1.12919</strain>
    </source>
</reference>
<dbReference type="Proteomes" id="UP000637002">
    <property type="component" value="Unassembled WGS sequence"/>
</dbReference>
<proteinExistence type="predicted"/>
<dbReference type="Gene3D" id="3.90.120.10">
    <property type="entry name" value="DNA Methylase, subunit A, domain 2"/>
    <property type="match status" value="1"/>
</dbReference>
<dbReference type="Gene3D" id="3.40.50.150">
    <property type="entry name" value="Vaccinia Virus protein VP39"/>
    <property type="match status" value="1"/>
</dbReference>
<comment type="catalytic activity">
    <reaction evidence="4">
        <text>a 2'-deoxycytidine in DNA + S-adenosyl-L-methionine = a 5-methyl-2'-deoxycytidine in DNA + S-adenosyl-L-homocysteine + H(+)</text>
        <dbReference type="Rhea" id="RHEA:13681"/>
        <dbReference type="Rhea" id="RHEA-COMP:11369"/>
        <dbReference type="Rhea" id="RHEA-COMP:11370"/>
        <dbReference type="ChEBI" id="CHEBI:15378"/>
        <dbReference type="ChEBI" id="CHEBI:57856"/>
        <dbReference type="ChEBI" id="CHEBI:59789"/>
        <dbReference type="ChEBI" id="CHEBI:85452"/>
        <dbReference type="ChEBI" id="CHEBI:85454"/>
        <dbReference type="EC" id="2.1.1.37"/>
    </reaction>
</comment>
<dbReference type="SUPFAM" id="SSF53335">
    <property type="entry name" value="S-adenosyl-L-methionine-dependent methyltransferases"/>
    <property type="match status" value="1"/>
</dbReference>
<dbReference type="Pfam" id="PF00145">
    <property type="entry name" value="DNA_methylase"/>
    <property type="match status" value="2"/>
</dbReference>
<evidence type="ECO:0008006" key="8">
    <source>
        <dbReference type="Google" id="ProtNLM"/>
    </source>
</evidence>
<dbReference type="GO" id="GO:0003886">
    <property type="term" value="F:DNA (cytosine-5-)-methyltransferase activity"/>
    <property type="evidence" value="ECO:0007669"/>
    <property type="project" value="UniProtKB-EC"/>
</dbReference>
<organism evidence="6 7">
    <name type="scientific">Chelatococcus reniformis</name>
    <dbReference type="NCBI Taxonomy" id="1494448"/>
    <lineage>
        <taxon>Bacteria</taxon>
        <taxon>Pseudomonadati</taxon>
        <taxon>Pseudomonadota</taxon>
        <taxon>Alphaproteobacteria</taxon>
        <taxon>Hyphomicrobiales</taxon>
        <taxon>Chelatococcaceae</taxon>
        <taxon>Chelatococcus</taxon>
    </lineage>
</organism>
<comment type="caution">
    <text evidence="6">The sequence shown here is derived from an EMBL/GenBank/DDBJ whole genome shotgun (WGS) entry which is preliminary data.</text>
</comment>
<dbReference type="RefSeq" id="WP_244642253.1">
    <property type="nucleotide sequence ID" value="NZ_BMGG01000011.1"/>
</dbReference>
<feature type="region of interest" description="Disordered" evidence="5">
    <location>
        <begin position="511"/>
        <end position="530"/>
    </location>
</feature>
<evidence type="ECO:0000256" key="2">
    <source>
        <dbReference type="ARBA" id="ARBA00022679"/>
    </source>
</evidence>
<dbReference type="InterPro" id="IPR029063">
    <property type="entry name" value="SAM-dependent_MTases_sf"/>
</dbReference>
<keyword evidence="2" id="KW-0808">Transferase</keyword>
<dbReference type="EMBL" id="BMGG01000011">
    <property type="protein sequence ID" value="GGC90727.1"/>
    <property type="molecule type" value="Genomic_DNA"/>
</dbReference>
<protein>
    <recommendedName>
        <fullName evidence="8">DNA (cytosine-5-)-methyltransferase</fullName>
    </recommendedName>
</protein>
<reference evidence="6" key="1">
    <citation type="journal article" date="2014" name="Int. J. Syst. Evol. Microbiol.">
        <title>Complete genome sequence of Corynebacterium casei LMG S-19264T (=DSM 44701T), isolated from a smear-ripened cheese.</title>
        <authorList>
            <consortium name="US DOE Joint Genome Institute (JGI-PGF)"/>
            <person name="Walter F."/>
            <person name="Albersmeier A."/>
            <person name="Kalinowski J."/>
            <person name="Ruckert C."/>
        </authorList>
    </citation>
    <scope>NUCLEOTIDE SEQUENCE</scope>
    <source>
        <strain evidence="6">CGMCC 1.12919</strain>
    </source>
</reference>
<evidence type="ECO:0000256" key="5">
    <source>
        <dbReference type="SAM" id="MobiDB-lite"/>
    </source>
</evidence>